<accession>A0A955LBB4</accession>
<dbReference type="GO" id="GO:0008237">
    <property type="term" value="F:metallopeptidase activity"/>
    <property type="evidence" value="ECO:0007669"/>
    <property type="project" value="UniProtKB-KW"/>
</dbReference>
<keyword evidence="4" id="KW-0862">Zinc</keyword>
<keyword evidence="5" id="KW-0482">Metalloprotease</keyword>
<keyword evidence="2" id="KW-0645">Protease</keyword>
<dbReference type="Proteomes" id="UP000714915">
    <property type="component" value="Unassembled WGS sequence"/>
</dbReference>
<evidence type="ECO:0000256" key="3">
    <source>
        <dbReference type="ARBA" id="ARBA00022801"/>
    </source>
</evidence>
<keyword evidence="3" id="KW-0378">Hydrolase</keyword>
<evidence type="ECO:0000256" key="5">
    <source>
        <dbReference type="ARBA" id="ARBA00023049"/>
    </source>
</evidence>
<name>A0A955LBB4_9BACT</name>
<comment type="similarity">
    <text evidence="1">Belongs to the peptidase M16 family.</text>
</comment>
<dbReference type="PANTHER" id="PTHR43690">
    <property type="entry name" value="NARDILYSIN"/>
    <property type="match status" value="1"/>
</dbReference>
<sequence length="454" mass="53575">MAEPNYTKFTLSNGIKCVLYPREEIHSVKIKVIVNVGSLDEDKTTNGLSHFIEHVVHDGTEKLPTWDAIDDYTNLYSGSTNAYTSSDHTQYYGTFPFQYIDQAIFFFSQIVLHPLLKKEDIEKERAIILDELKRGEDETDFLIYRNIKENRFINKETSFSYEVIGTRDLLLNYRKEDLIKFYEKHYVPENMEIYVVGNIDIEKTKEYLHNHFENSVVHKTFGPKTERKFKNEFPEYSGFKINAKSKKDISQYYLTLDFPTFEYYSSTQESRIKESFVKSIVASSEFFQSILWKRLREELGIVYGVGTYTYNLDTRAMNIIQTSFDKKYLETVLKEIYTGIEKILKQDLTDTVFLAKQRKIIDTQLMQLDSPDNMINWIISREDEIEIHGRGLTLDEYLEFVKKLKFNEVIEVAKNIYDWSKVNIGIVSSDDSKQVEEDVKKYWNIFTSQQQRLI</sequence>
<dbReference type="InterPro" id="IPR007863">
    <property type="entry name" value="Peptidase_M16_C"/>
</dbReference>
<dbReference type="GO" id="GO:0006508">
    <property type="term" value="P:proteolysis"/>
    <property type="evidence" value="ECO:0007669"/>
    <property type="project" value="UniProtKB-KW"/>
</dbReference>
<dbReference type="AlphaFoldDB" id="A0A955LBB4"/>
<evidence type="ECO:0000256" key="2">
    <source>
        <dbReference type="ARBA" id="ARBA00022670"/>
    </source>
</evidence>
<feature type="domain" description="Peptidase M16 N-terminal" evidence="6">
    <location>
        <begin position="23"/>
        <end position="156"/>
    </location>
</feature>
<dbReference type="SUPFAM" id="SSF63411">
    <property type="entry name" value="LuxS/MPP-like metallohydrolase"/>
    <property type="match status" value="2"/>
</dbReference>
<dbReference type="InterPro" id="IPR011765">
    <property type="entry name" value="Pept_M16_N"/>
</dbReference>
<feature type="domain" description="Peptidase M16 C-terminal" evidence="7">
    <location>
        <begin position="175"/>
        <end position="353"/>
    </location>
</feature>
<dbReference type="Pfam" id="PF00675">
    <property type="entry name" value="Peptidase_M16"/>
    <property type="match status" value="1"/>
</dbReference>
<evidence type="ECO:0000259" key="7">
    <source>
        <dbReference type="Pfam" id="PF05193"/>
    </source>
</evidence>
<dbReference type="Gene3D" id="3.30.830.10">
    <property type="entry name" value="Metalloenzyme, LuxS/M16 peptidase-like"/>
    <property type="match status" value="2"/>
</dbReference>
<evidence type="ECO:0000256" key="4">
    <source>
        <dbReference type="ARBA" id="ARBA00022833"/>
    </source>
</evidence>
<reference evidence="8" key="2">
    <citation type="journal article" date="2021" name="Microbiome">
        <title>Successional dynamics and alternative stable states in a saline activated sludge microbial community over 9 years.</title>
        <authorList>
            <person name="Wang Y."/>
            <person name="Ye J."/>
            <person name="Ju F."/>
            <person name="Liu L."/>
            <person name="Boyd J.A."/>
            <person name="Deng Y."/>
            <person name="Parks D.H."/>
            <person name="Jiang X."/>
            <person name="Yin X."/>
            <person name="Woodcroft B.J."/>
            <person name="Tyson G.W."/>
            <person name="Hugenholtz P."/>
            <person name="Polz M.F."/>
            <person name="Zhang T."/>
        </authorList>
    </citation>
    <scope>NUCLEOTIDE SEQUENCE</scope>
    <source>
        <strain evidence="8">HKST-UBA09</strain>
    </source>
</reference>
<evidence type="ECO:0000313" key="9">
    <source>
        <dbReference type="Proteomes" id="UP000714915"/>
    </source>
</evidence>
<dbReference type="EMBL" id="JAGQLF010000039">
    <property type="protein sequence ID" value="MCA9387045.1"/>
    <property type="molecule type" value="Genomic_DNA"/>
</dbReference>
<protein>
    <submittedName>
        <fullName evidence="8">Insulinase family protein</fullName>
    </submittedName>
</protein>
<comment type="caution">
    <text evidence="8">The sequence shown here is derived from an EMBL/GenBank/DDBJ whole genome shotgun (WGS) entry which is preliminary data.</text>
</comment>
<proteinExistence type="inferred from homology"/>
<dbReference type="PANTHER" id="PTHR43690:SF17">
    <property type="entry name" value="PROTEIN YHJJ"/>
    <property type="match status" value="1"/>
</dbReference>
<evidence type="ECO:0000313" key="8">
    <source>
        <dbReference type="EMBL" id="MCA9387045.1"/>
    </source>
</evidence>
<gene>
    <name evidence="8" type="ORF">KC669_03350</name>
</gene>
<evidence type="ECO:0000256" key="1">
    <source>
        <dbReference type="ARBA" id="ARBA00007261"/>
    </source>
</evidence>
<dbReference type="InterPro" id="IPR050626">
    <property type="entry name" value="Peptidase_M16"/>
</dbReference>
<dbReference type="InterPro" id="IPR011249">
    <property type="entry name" value="Metalloenz_LuxS/M16"/>
</dbReference>
<evidence type="ECO:0000259" key="6">
    <source>
        <dbReference type="Pfam" id="PF00675"/>
    </source>
</evidence>
<organism evidence="8 9">
    <name type="scientific">Candidatus Dojkabacteria bacterium</name>
    <dbReference type="NCBI Taxonomy" id="2099670"/>
    <lineage>
        <taxon>Bacteria</taxon>
        <taxon>Candidatus Dojkabacteria</taxon>
    </lineage>
</organism>
<dbReference type="GO" id="GO:0046872">
    <property type="term" value="F:metal ion binding"/>
    <property type="evidence" value="ECO:0007669"/>
    <property type="project" value="InterPro"/>
</dbReference>
<dbReference type="Pfam" id="PF05193">
    <property type="entry name" value="Peptidase_M16_C"/>
    <property type="match status" value="1"/>
</dbReference>
<reference evidence="8" key="1">
    <citation type="submission" date="2020-04" db="EMBL/GenBank/DDBJ databases">
        <authorList>
            <person name="Zhang T."/>
        </authorList>
    </citation>
    <scope>NUCLEOTIDE SEQUENCE</scope>
    <source>
        <strain evidence="8">HKST-UBA09</strain>
    </source>
</reference>